<dbReference type="EMBL" id="AB458444">
    <property type="protein sequence ID" value="BAH80073.1"/>
    <property type="molecule type" value="Genomic_DNA"/>
</dbReference>
<gene>
    <name evidence="1" type="primary">K0185A05-16</name>
</gene>
<name>C5NNY4_ORYSI</name>
<evidence type="ECO:0000313" key="1">
    <source>
        <dbReference type="EMBL" id="BAH80073.1"/>
    </source>
</evidence>
<accession>C5NNY4</accession>
<reference evidence="1" key="3">
    <citation type="journal article" date="2012" name="Nature">
        <title>The protein kinase Pstol1 from traditional rice confers tolerance of phosphorus deficiency.</title>
        <authorList>
            <person name="Gamuyao R."/>
            <person name="Chin J.H."/>
            <person name="Pariasca-Tanaka J."/>
            <person name="Pesaresi P."/>
            <person name="Catausan S."/>
            <person name="Dalid C."/>
            <person name="Slamet-Loedin I."/>
            <person name="Tecson-Mendoza E.M."/>
            <person name="Wissuwa M."/>
            <person name="Heuer S."/>
        </authorList>
    </citation>
    <scope>NUCLEOTIDE SEQUENCE</scope>
</reference>
<organism evidence="1">
    <name type="scientific">Oryza sativa subsp. indica</name>
    <name type="common">Rice</name>
    <dbReference type="NCBI Taxonomy" id="39946"/>
    <lineage>
        <taxon>Eukaryota</taxon>
        <taxon>Viridiplantae</taxon>
        <taxon>Streptophyta</taxon>
        <taxon>Embryophyta</taxon>
        <taxon>Tracheophyta</taxon>
        <taxon>Spermatophyta</taxon>
        <taxon>Magnoliopsida</taxon>
        <taxon>Liliopsida</taxon>
        <taxon>Poales</taxon>
        <taxon>Poaceae</taxon>
        <taxon>BOP clade</taxon>
        <taxon>Oryzoideae</taxon>
        <taxon>Oryzeae</taxon>
        <taxon>Oryzinae</taxon>
        <taxon>Oryza</taxon>
        <taxon>Oryza sativa</taxon>
    </lineage>
</organism>
<dbReference type="AlphaFoldDB" id="C5NNY4"/>
<proteinExistence type="predicted"/>
<protein>
    <submittedName>
        <fullName evidence="1">Uncharacterized protein</fullName>
    </submittedName>
</protein>
<sequence>MGFGTWRNPCLRPQGFRPTVSARMVLRRGPHSANARELHATVFAHVGTCSTFVACPRLDFFAWVIGFELHPAPLSF</sequence>
<reference evidence="1" key="2">
    <citation type="journal article" date="2011" name="Plant Physiol.">
        <title>Developing rice with high yield under phosphorus deficiency: Pup1 sequence to application.</title>
        <authorList>
            <person name="Chin J.H."/>
            <person name="Gamuyao R."/>
            <person name="Dalid C."/>
            <person name="Bustamam M."/>
            <person name="Prasetiyono J."/>
            <person name="Moeljopawiro S."/>
            <person name="Wissuwa M."/>
            <person name="Heuer S."/>
        </authorList>
    </citation>
    <scope>NUCLEOTIDE SEQUENCE</scope>
</reference>
<reference evidence="1" key="1">
    <citation type="journal article" date="2009" name="Plant Biotechnol. J.">
        <title>Comparative sequence analyses of the major quantitative trait locus phosphorus uptake 1 (Pup1) reveal a complex genetic structure.</title>
        <authorList>
            <person name="Heuer S."/>
            <person name="Lu X."/>
            <person name="Chin J.H."/>
            <person name="Pariasca-Tanaka J."/>
            <person name="Kanamori H."/>
            <person name="Matsumoto T."/>
            <person name="De Leon T."/>
            <person name="Ulat V.J."/>
            <person name="Ismail A.M."/>
            <person name="Yano M."/>
            <person name="Wissuwa M."/>
        </authorList>
    </citation>
    <scope>NUCLEOTIDE SEQUENCE</scope>
</reference>